<proteinExistence type="predicted"/>
<dbReference type="OrthoDB" id="9787478at2"/>
<dbReference type="EMBL" id="SPQQ01000010">
    <property type="protein sequence ID" value="TGE35910.1"/>
    <property type="molecule type" value="Genomic_DNA"/>
</dbReference>
<evidence type="ECO:0000313" key="2">
    <source>
        <dbReference type="Proteomes" id="UP000298460"/>
    </source>
</evidence>
<dbReference type="Pfam" id="PF07505">
    <property type="entry name" value="DUF5131"/>
    <property type="match status" value="1"/>
</dbReference>
<evidence type="ECO:0000313" key="1">
    <source>
        <dbReference type="EMBL" id="TGE35910.1"/>
    </source>
</evidence>
<reference evidence="1 2" key="1">
    <citation type="submission" date="2019-03" db="EMBL/GenBank/DDBJ databases">
        <title>Draft Genome Sequence of Desulfosporosinus fructosivorans Strain 63.6F, Isolated from Marine Sediment in the Baltic Sea.</title>
        <authorList>
            <person name="Hausmann B."/>
            <person name="Vandieken V."/>
            <person name="Pjevac P."/>
            <person name="Schreck K."/>
            <person name="Herbold C.W."/>
            <person name="Loy A."/>
        </authorList>
    </citation>
    <scope>NUCLEOTIDE SEQUENCE [LARGE SCALE GENOMIC DNA]</scope>
    <source>
        <strain evidence="1 2">63.6F</strain>
    </source>
</reference>
<dbReference type="RefSeq" id="WP_135550894.1">
    <property type="nucleotide sequence ID" value="NZ_SPQQ01000010.1"/>
</dbReference>
<dbReference type="AlphaFoldDB" id="A0A4Z0QZM6"/>
<protein>
    <submittedName>
        <fullName evidence="1">Phage Gp37/Gp68 family protein</fullName>
    </submittedName>
</protein>
<dbReference type="InterPro" id="IPR011101">
    <property type="entry name" value="DUF5131"/>
</dbReference>
<name>A0A4Z0QZM6_9FIRM</name>
<organism evidence="1 2">
    <name type="scientific">Desulfosporosinus fructosivorans</name>
    <dbReference type="NCBI Taxonomy" id="2018669"/>
    <lineage>
        <taxon>Bacteria</taxon>
        <taxon>Bacillati</taxon>
        <taxon>Bacillota</taxon>
        <taxon>Clostridia</taxon>
        <taxon>Eubacteriales</taxon>
        <taxon>Desulfitobacteriaceae</taxon>
        <taxon>Desulfosporosinus</taxon>
    </lineage>
</organism>
<gene>
    <name evidence="1" type="ORF">E4K67_22605</name>
</gene>
<sequence length="341" mass="38839">MAKTKIDWADAVWNPTTGCSKVSAGCANCYAEREWKRLSANPMTAYFGRKFNDVACHPERLDQPLRWKKPRRIFVNSMSDLFHEDVPDEFIDEVFAVMSDAGQHTFIILTKRPDRMKRYLSPDNPRYTASKVFRLTKEPSGKFDCDLHWPLINVWLGVSVENQEAADERIPLLLQTPAEVRFISAEPLLSEINISRYLKWPICKHWGQDGNPRDYGKYHWEKQALVGEGWTGLDLVITGGESGPKARPMHPDWVRSLRDQCQTAGTKFFFKQWGEWIKLPFKALGGSGAIGCWSPGRSFSSGEACNESVYPGTINMKRVGKKVAGRLIDGRTWDELPEVQP</sequence>
<comment type="caution">
    <text evidence="1">The sequence shown here is derived from an EMBL/GenBank/DDBJ whole genome shotgun (WGS) entry which is preliminary data.</text>
</comment>
<dbReference type="Proteomes" id="UP000298460">
    <property type="component" value="Unassembled WGS sequence"/>
</dbReference>
<keyword evidence="2" id="KW-1185">Reference proteome</keyword>
<accession>A0A4Z0QZM6</accession>